<dbReference type="EMBL" id="MU853332">
    <property type="protein sequence ID" value="KAK4117171.1"/>
    <property type="molecule type" value="Genomic_DNA"/>
</dbReference>
<gene>
    <name evidence="1" type="ORF">N656DRAFT_18314</name>
</gene>
<proteinExistence type="predicted"/>
<comment type="caution">
    <text evidence="1">The sequence shown here is derived from an EMBL/GenBank/DDBJ whole genome shotgun (WGS) entry which is preliminary data.</text>
</comment>
<dbReference type="AlphaFoldDB" id="A0AAN6YWZ9"/>
<accession>A0AAN6YWZ9</accession>
<evidence type="ECO:0000313" key="2">
    <source>
        <dbReference type="Proteomes" id="UP001302812"/>
    </source>
</evidence>
<protein>
    <submittedName>
        <fullName evidence="1">Uncharacterized protein</fullName>
    </submittedName>
</protein>
<organism evidence="1 2">
    <name type="scientific">Canariomyces notabilis</name>
    <dbReference type="NCBI Taxonomy" id="2074819"/>
    <lineage>
        <taxon>Eukaryota</taxon>
        <taxon>Fungi</taxon>
        <taxon>Dikarya</taxon>
        <taxon>Ascomycota</taxon>
        <taxon>Pezizomycotina</taxon>
        <taxon>Sordariomycetes</taxon>
        <taxon>Sordariomycetidae</taxon>
        <taxon>Sordariales</taxon>
        <taxon>Chaetomiaceae</taxon>
        <taxon>Canariomyces</taxon>
    </lineage>
</organism>
<reference evidence="1" key="1">
    <citation type="journal article" date="2023" name="Mol. Phylogenet. Evol.">
        <title>Genome-scale phylogeny and comparative genomics of the fungal order Sordariales.</title>
        <authorList>
            <person name="Hensen N."/>
            <person name="Bonometti L."/>
            <person name="Westerberg I."/>
            <person name="Brannstrom I.O."/>
            <person name="Guillou S."/>
            <person name="Cros-Aarteil S."/>
            <person name="Calhoun S."/>
            <person name="Haridas S."/>
            <person name="Kuo A."/>
            <person name="Mondo S."/>
            <person name="Pangilinan J."/>
            <person name="Riley R."/>
            <person name="LaButti K."/>
            <person name="Andreopoulos B."/>
            <person name="Lipzen A."/>
            <person name="Chen C."/>
            <person name="Yan M."/>
            <person name="Daum C."/>
            <person name="Ng V."/>
            <person name="Clum A."/>
            <person name="Steindorff A."/>
            <person name="Ohm R.A."/>
            <person name="Martin F."/>
            <person name="Silar P."/>
            <person name="Natvig D.O."/>
            <person name="Lalanne C."/>
            <person name="Gautier V."/>
            <person name="Ament-Velasquez S.L."/>
            <person name="Kruys A."/>
            <person name="Hutchinson M.I."/>
            <person name="Powell A.J."/>
            <person name="Barry K."/>
            <person name="Miller A.N."/>
            <person name="Grigoriev I.V."/>
            <person name="Debuchy R."/>
            <person name="Gladieux P."/>
            <person name="Hiltunen Thoren M."/>
            <person name="Johannesson H."/>
        </authorList>
    </citation>
    <scope>NUCLEOTIDE SEQUENCE</scope>
    <source>
        <strain evidence="1">CBS 508.74</strain>
    </source>
</reference>
<dbReference type="GeneID" id="89932905"/>
<reference evidence="1" key="2">
    <citation type="submission" date="2023-05" db="EMBL/GenBank/DDBJ databases">
        <authorList>
            <consortium name="Lawrence Berkeley National Laboratory"/>
            <person name="Steindorff A."/>
            <person name="Hensen N."/>
            <person name="Bonometti L."/>
            <person name="Westerberg I."/>
            <person name="Brannstrom I.O."/>
            <person name="Guillou S."/>
            <person name="Cros-Aarteil S."/>
            <person name="Calhoun S."/>
            <person name="Haridas S."/>
            <person name="Kuo A."/>
            <person name="Mondo S."/>
            <person name="Pangilinan J."/>
            <person name="Riley R."/>
            <person name="Labutti K."/>
            <person name="Andreopoulos B."/>
            <person name="Lipzen A."/>
            <person name="Chen C."/>
            <person name="Yanf M."/>
            <person name="Daum C."/>
            <person name="Ng V."/>
            <person name="Clum A."/>
            <person name="Ohm R."/>
            <person name="Martin F."/>
            <person name="Silar P."/>
            <person name="Natvig D."/>
            <person name="Lalanne C."/>
            <person name="Gautier V."/>
            <person name="Ament-Velasquez S.L."/>
            <person name="Kruys A."/>
            <person name="Hutchinson M.I."/>
            <person name="Powell A.J."/>
            <person name="Barry K."/>
            <person name="Miller A.N."/>
            <person name="Grigoriev I.V."/>
            <person name="Debuchy R."/>
            <person name="Gladieux P."/>
            <person name="Thoren M.H."/>
            <person name="Johannesson H."/>
        </authorList>
    </citation>
    <scope>NUCLEOTIDE SEQUENCE</scope>
    <source>
        <strain evidence="1">CBS 508.74</strain>
    </source>
</reference>
<dbReference type="Proteomes" id="UP001302812">
    <property type="component" value="Unassembled WGS sequence"/>
</dbReference>
<evidence type="ECO:0000313" key="1">
    <source>
        <dbReference type="EMBL" id="KAK4117171.1"/>
    </source>
</evidence>
<name>A0AAN6YWZ9_9PEZI</name>
<sequence length="156" mass="18169">MPVQKKGARSMQNVLPRYVHYNLPCQVAQMVMVVLRCPDEQGAHLALPRQVLTRLTCYRLGSARFRHRVKRHLMVGRRPEGKMGCPCAGMNQGQGDCTKLLLPHLFTFKVRNRRRSPPSKPSTATRRQPSLLRCTWLLHRWVFHRQKGPKVQPERR</sequence>
<keyword evidence="2" id="KW-1185">Reference proteome</keyword>
<dbReference type="RefSeq" id="XP_064674741.1">
    <property type="nucleotide sequence ID" value="XM_064808782.1"/>
</dbReference>